<dbReference type="EMBL" id="JAPEUX010000005">
    <property type="protein sequence ID" value="KAJ4351287.1"/>
    <property type="molecule type" value="Genomic_DNA"/>
</dbReference>
<dbReference type="Pfam" id="PF13639">
    <property type="entry name" value="zf-RING_2"/>
    <property type="match status" value="1"/>
</dbReference>
<keyword evidence="1" id="KW-0479">Metal-binding</keyword>
<feature type="coiled-coil region" evidence="5">
    <location>
        <begin position="235"/>
        <end position="276"/>
    </location>
</feature>
<evidence type="ECO:0000259" key="7">
    <source>
        <dbReference type="PROSITE" id="PS50089"/>
    </source>
</evidence>
<feature type="compositionally biased region" description="Basic and acidic residues" evidence="6">
    <location>
        <begin position="1"/>
        <end position="11"/>
    </location>
</feature>
<evidence type="ECO:0000256" key="4">
    <source>
        <dbReference type="PROSITE-ProRule" id="PRU00175"/>
    </source>
</evidence>
<feature type="compositionally biased region" description="Acidic residues" evidence="6">
    <location>
        <begin position="71"/>
        <end position="83"/>
    </location>
</feature>
<dbReference type="InterPro" id="IPR050731">
    <property type="entry name" value="HRD1_E3_ubiq-ligases"/>
</dbReference>
<dbReference type="AlphaFoldDB" id="A0A9W8XI63"/>
<dbReference type="CDD" id="cd16448">
    <property type="entry name" value="RING-H2"/>
    <property type="match status" value="1"/>
</dbReference>
<dbReference type="PROSITE" id="PS50089">
    <property type="entry name" value="ZF_RING_2"/>
    <property type="match status" value="1"/>
</dbReference>
<name>A0A9W8XI63_9PLEO</name>
<sequence>MSTTKNNRDDPAQIAQTLSGISGVRLDGDTVSDAQDANGLSLDQEDVALHPNAAAQNASTQDQDTTTQDAAAEESENDADPDDIQSTMKDPFVTMDVLSAVQFFARSWVHVDAGHEEQHEDLPSRDEFMDPNNPNPGLLILSDPRANARPCEESLCPICREDMEHLDGLVVIVLCGHIFHRDCLNTWLQNPASTCPICRTVLFTVPSAEHDDDGEIVVYPAPFFRARYGELVARIRDLRTRTQALNEARRRLEDRAAGLSENASHLAEERERLMADYLAIARLSAGGAPPNDEHSEGVMLVRVGEYNARHRHLTEDMIRLRSKLESANMDTSALTSALEKYAAVIEDLPPDEHLFDESDRMFIDRLNRFIDEAHHQAEVAQAEPL</sequence>
<feature type="domain" description="RING-type" evidence="7">
    <location>
        <begin position="156"/>
        <end position="199"/>
    </location>
</feature>
<dbReference type="PANTHER" id="PTHR22763">
    <property type="entry name" value="RING ZINC FINGER PROTEIN"/>
    <property type="match status" value="1"/>
</dbReference>
<protein>
    <recommendedName>
        <fullName evidence="7">RING-type domain-containing protein</fullName>
    </recommendedName>
</protein>
<dbReference type="SMART" id="SM00184">
    <property type="entry name" value="RING"/>
    <property type="match status" value="1"/>
</dbReference>
<proteinExistence type="predicted"/>
<gene>
    <name evidence="8" type="ORF">N0V89_006626</name>
</gene>
<keyword evidence="9" id="KW-1185">Reference proteome</keyword>
<evidence type="ECO:0000313" key="8">
    <source>
        <dbReference type="EMBL" id="KAJ4351287.1"/>
    </source>
</evidence>
<evidence type="ECO:0000313" key="9">
    <source>
        <dbReference type="Proteomes" id="UP001140513"/>
    </source>
</evidence>
<dbReference type="GO" id="GO:0012505">
    <property type="term" value="C:endomembrane system"/>
    <property type="evidence" value="ECO:0007669"/>
    <property type="project" value="TreeGrafter"/>
</dbReference>
<evidence type="ECO:0000256" key="5">
    <source>
        <dbReference type="SAM" id="Coils"/>
    </source>
</evidence>
<dbReference type="GO" id="GO:0043161">
    <property type="term" value="P:proteasome-mediated ubiquitin-dependent protein catabolic process"/>
    <property type="evidence" value="ECO:0007669"/>
    <property type="project" value="TreeGrafter"/>
</dbReference>
<dbReference type="OrthoDB" id="8062037at2759"/>
<reference evidence="8" key="1">
    <citation type="submission" date="2022-10" db="EMBL/GenBank/DDBJ databases">
        <title>Tapping the CABI collections for fungal endophytes: first genome assemblies for Collariella, Neodidymelliopsis, Ascochyta clinopodiicola, Didymella pomorum, Didymosphaeria variabile, Neocosmospora piperis and Neocucurbitaria cava.</title>
        <authorList>
            <person name="Hill R."/>
        </authorList>
    </citation>
    <scope>NUCLEOTIDE SEQUENCE</scope>
    <source>
        <strain evidence="8">IMI 356815</strain>
    </source>
</reference>
<dbReference type="Proteomes" id="UP001140513">
    <property type="component" value="Unassembled WGS sequence"/>
</dbReference>
<organism evidence="8 9">
    <name type="scientific">Didymosphaeria variabile</name>
    <dbReference type="NCBI Taxonomy" id="1932322"/>
    <lineage>
        <taxon>Eukaryota</taxon>
        <taxon>Fungi</taxon>
        <taxon>Dikarya</taxon>
        <taxon>Ascomycota</taxon>
        <taxon>Pezizomycotina</taxon>
        <taxon>Dothideomycetes</taxon>
        <taxon>Pleosporomycetidae</taxon>
        <taxon>Pleosporales</taxon>
        <taxon>Massarineae</taxon>
        <taxon>Didymosphaeriaceae</taxon>
        <taxon>Didymosphaeria</taxon>
    </lineage>
</organism>
<feature type="region of interest" description="Disordered" evidence="6">
    <location>
        <begin position="1"/>
        <end position="87"/>
    </location>
</feature>
<keyword evidence="2 4" id="KW-0863">Zinc-finger</keyword>
<evidence type="ECO:0000256" key="3">
    <source>
        <dbReference type="ARBA" id="ARBA00022833"/>
    </source>
</evidence>
<evidence type="ECO:0000256" key="1">
    <source>
        <dbReference type="ARBA" id="ARBA00022723"/>
    </source>
</evidence>
<accession>A0A9W8XI63</accession>
<evidence type="ECO:0000256" key="2">
    <source>
        <dbReference type="ARBA" id="ARBA00022771"/>
    </source>
</evidence>
<keyword evidence="5" id="KW-0175">Coiled coil</keyword>
<dbReference type="SUPFAM" id="SSF57850">
    <property type="entry name" value="RING/U-box"/>
    <property type="match status" value="1"/>
</dbReference>
<dbReference type="Gene3D" id="3.30.40.10">
    <property type="entry name" value="Zinc/RING finger domain, C3HC4 (zinc finger)"/>
    <property type="match status" value="1"/>
</dbReference>
<comment type="caution">
    <text evidence="8">The sequence shown here is derived from an EMBL/GenBank/DDBJ whole genome shotgun (WGS) entry which is preliminary data.</text>
</comment>
<dbReference type="GO" id="GO:0061630">
    <property type="term" value="F:ubiquitin protein ligase activity"/>
    <property type="evidence" value="ECO:0007669"/>
    <property type="project" value="TreeGrafter"/>
</dbReference>
<dbReference type="InterPro" id="IPR001841">
    <property type="entry name" value="Znf_RING"/>
</dbReference>
<evidence type="ECO:0000256" key="6">
    <source>
        <dbReference type="SAM" id="MobiDB-lite"/>
    </source>
</evidence>
<dbReference type="GeneID" id="80910156"/>
<dbReference type="InterPro" id="IPR013083">
    <property type="entry name" value="Znf_RING/FYVE/PHD"/>
</dbReference>
<dbReference type="RefSeq" id="XP_056069643.1">
    <property type="nucleotide sequence ID" value="XM_056215396.1"/>
</dbReference>
<dbReference type="GO" id="GO:0008270">
    <property type="term" value="F:zinc ion binding"/>
    <property type="evidence" value="ECO:0007669"/>
    <property type="project" value="UniProtKB-KW"/>
</dbReference>
<keyword evidence="3" id="KW-0862">Zinc</keyword>
<feature type="compositionally biased region" description="Low complexity" evidence="6">
    <location>
        <begin position="52"/>
        <end position="70"/>
    </location>
</feature>